<feature type="domain" description="Tc1-like transposase DDE" evidence="1">
    <location>
        <begin position="3"/>
        <end position="113"/>
    </location>
</feature>
<sequence>TVRGRSITLISSISAAGMVYSKVISHSTVNGDVFSTFLEEMCYFLKHNLNREEICIILDNARIHKEEHIARITLSYGYYYKFLSPYSYMLNPIENAFSKIKNSVRAQLTSGDSNNLH</sequence>
<organism evidence="2 3">
    <name type="scientific">Astathelohania contejeani</name>
    <dbReference type="NCBI Taxonomy" id="164912"/>
    <lineage>
        <taxon>Eukaryota</taxon>
        <taxon>Fungi</taxon>
        <taxon>Fungi incertae sedis</taxon>
        <taxon>Microsporidia</taxon>
        <taxon>Astathelohaniidae</taxon>
        <taxon>Astathelohania</taxon>
    </lineage>
</organism>
<comment type="caution">
    <text evidence="2">The sequence shown here is derived from an EMBL/GenBank/DDBJ whole genome shotgun (WGS) entry which is preliminary data.</text>
</comment>
<evidence type="ECO:0000259" key="1">
    <source>
        <dbReference type="Pfam" id="PF13358"/>
    </source>
</evidence>
<name>A0ABQ7HUX3_9MICR</name>
<reference evidence="2 3" key="1">
    <citation type="submission" date="2019-01" db="EMBL/GenBank/DDBJ databases">
        <title>Genomes sequencing and comparative genomics of infectious freshwater microsporidia, Cucumispora dikerogammari and Thelohania contejeani.</title>
        <authorList>
            <person name="Cormier A."/>
            <person name="Giraud I."/>
            <person name="Wattier R."/>
            <person name="Teixeira M."/>
            <person name="Grandjean F."/>
            <person name="Rigaud T."/>
            <person name="Cordaux R."/>
        </authorList>
    </citation>
    <scope>NUCLEOTIDE SEQUENCE [LARGE SCALE GENOMIC DNA]</scope>
    <source>
        <strain evidence="2">T1</strain>
        <tissue evidence="2">Spores</tissue>
    </source>
</reference>
<evidence type="ECO:0000313" key="2">
    <source>
        <dbReference type="EMBL" id="KAF7670510.1"/>
    </source>
</evidence>
<evidence type="ECO:0000313" key="3">
    <source>
        <dbReference type="Proteomes" id="UP001516464"/>
    </source>
</evidence>
<dbReference type="Pfam" id="PF13358">
    <property type="entry name" value="DDE_3"/>
    <property type="match status" value="1"/>
</dbReference>
<gene>
    <name evidence="2" type="ORF">TCON_2842</name>
</gene>
<dbReference type="EMBL" id="SBIQ01001249">
    <property type="protein sequence ID" value="KAF7670510.1"/>
    <property type="molecule type" value="Genomic_DNA"/>
</dbReference>
<proteinExistence type="predicted"/>
<dbReference type="InterPro" id="IPR036397">
    <property type="entry name" value="RNaseH_sf"/>
</dbReference>
<protein>
    <recommendedName>
        <fullName evidence="1">Tc1-like transposase DDE domain-containing protein</fullName>
    </recommendedName>
</protein>
<dbReference type="Proteomes" id="UP001516464">
    <property type="component" value="Unassembled WGS sequence"/>
</dbReference>
<dbReference type="InterPro" id="IPR038717">
    <property type="entry name" value="Tc1-like_DDE_dom"/>
</dbReference>
<keyword evidence="3" id="KW-1185">Reference proteome</keyword>
<dbReference type="Gene3D" id="3.30.420.10">
    <property type="entry name" value="Ribonuclease H-like superfamily/Ribonuclease H"/>
    <property type="match status" value="1"/>
</dbReference>
<accession>A0ABQ7HUX3</accession>
<feature type="non-terminal residue" evidence="2">
    <location>
        <position position="1"/>
    </location>
</feature>
<dbReference type="PANTHER" id="PTHR46564:SF1">
    <property type="entry name" value="TRANSPOSASE"/>
    <property type="match status" value="1"/>
</dbReference>
<dbReference type="PANTHER" id="PTHR46564">
    <property type="entry name" value="TRANSPOSASE"/>
    <property type="match status" value="1"/>
</dbReference>